<keyword evidence="6" id="KW-1185">Reference proteome</keyword>
<dbReference type="Proteomes" id="UP000322981">
    <property type="component" value="Unassembled WGS sequence"/>
</dbReference>
<dbReference type="PANTHER" id="PTHR46124:SF2">
    <property type="entry name" value="D-AMINOACYL-TRNA DEACYLASE"/>
    <property type="match status" value="1"/>
</dbReference>
<comment type="caution">
    <text evidence="5">The sequence shown here is derived from an EMBL/GenBank/DDBJ whole genome shotgun (WGS) entry which is preliminary data.</text>
</comment>
<feature type="binding site" evidence="4">
    <location>
        <position position="210"/>
    </location>
    <ligand>
        <name>a divalent metal cation</name>
        <dbReference type="ChEBI" id="CHEBI:60240"/>
        <label>1</label>
    </ligand>
</feature>
<dbReference type="GO" id="GO:0046872">
    <property type="term" value="F:metal ion binding"/>
    <property type="evidence" value="ECO:0007669"/>
    <property type="project" value="UniProtKB-KW"/>
</dbReference>
<gene>
    <name evidence="5" type="ORF">F2Q65_05910</name>
</gene>
<dbReference type="PANTHER" id="PTHR46124">
    <property type="entry name" value="D-AMINOACYL-TRNA DEACYLASE"/>
    <property type="match status" value="1"/>
</dbReference>
<evidence type="ECO:0000313" key="5">
    <source>
        <dbReference type="EMBL" id="KAA6186329.1"/>
    </source>
</evidence>
<dbReference type="InterPro" id="IPR032466">
    <property type="entry name" value="Metal_Hydrolase"/>
</dbReference>
<dbReference type="PROSITE" id="PS01137">
    <property type="entry name" value="TATD_1"/>
    <property type="match status" value="1"/>
</dbReference>
<reference evidence="5 6" key="1">
    <citation type="submission" date="2019-09" db="EMBL/GenBank/DDBJ databases">
        <title>Whole-genome sequence of the purple sulfur bacterium Thiohalocapsa marina DSM 19078.</title>
        <authorList>
            <person name="Kyndt J.A."/>
            <person name="Meyer T.E."/>
        </authorList>
    </citation>
    <scope>NUCLEOTIDE SEQUENCE [LARGE SCALE GENOMIC DNA]</scope>
    <source>
        <strain evidence="5 6">DSM 19078</strain>
    </source>
</reference>
<dbReference type="EMBL" id="VWXX01000005">
    <property type="protein sequence ID" value="KAA6186329.1"/>
    <property type="molecule type" value="Genomic_DNA"/>
</dbReference>
<organism evidence="5 6">
    <name type="scientific">Thiohalocapsa marina</name>
    <dbReference type="NCBI Taxonomy" id="424902"/>
    <lineage>
        <taxon>Bacteria</taxon>
        <taxon>Pseudomonadati</taxon>
        <taxon>Pseudomonadota</taxon>
        <taxon>Gammaproteobacteria</taxon>
        <taxon>Chromatiales</taxon>
        <taxon>Chromatiaceae</taxon>
        <taxon>Thiohalocapsa</taxon>
    </lineage>
</organism>
<evidence type="ECO:0000256" key="1">
    <source>
        <dbReference type="ARBA" id="ARBA00009275"/>
    </source>
</evidence>
<dbReference type="FunFam" id="3.20.20.140:FF:000005">
    <property type="entry name" value="TatD family hydrolase"/>
    <property type="match status" value="1"/>
</dbReference>
<dbReference type="OrthoDB" id="9810005at2"/>
<dbReference type="GO" id="GO:0016788">
    <property type="term" value="F:hydrolase activity, acting on ester bonds"/>
    <property type="evidence" value="ECO:0007669"/>
    <property type="project" value="InterPro"/>
</dbReference>
<proteinExistence type="inferred from homology"/>
<protein>
    <submittedName>
        <fullName evidence="5">TatD family deoxyribonuclease</fullName>
    </submittedName>
</protein>
<sequence length="270" mass="30270">MLVDSHCHLDRVDLTPYQGRFDDLMRQTRSDGVGHMLCVCIDLEHYPAMRTLVADHPDVSVSVGVHPNETAHDGDPRREPDSDELVRLAADPRVVAIGETGLDYHYNQGDLRWQRDRFRVHIDAARRCGKPLIIHTRAAREDTIDILRDAGARDAGGVMHCFTETWEMASAALDLGFYISFSGILTFKNAADLREVARQVPLDRLLIETDSPYLAPVPHRGKPNEPRFVRHVADQVAELRGMDVEEVVAITGDNFFRLFAQAQREGAAPG</sequence>
<dbReference type="InterPro" id="IPR015991">
    <property type="entry name" value="TatD/YcfH-like"/>
</dbReference>
<dbReference type="CDD" id="cd01310">
    <property type="entry name" value="TatD_DNAse"/>
    <property type="match status" value="1"/>
</dbReference>
<dbReference type="PROSITE" id="PS01090">
    <property type="entry name" value="TATD_2"/>
    <property type="match status" value="1"/>
</dbReference>
<dbReference type="InterPro" id="IPR001130">
    <property type="entry name" value="TatD-like"/>
</dbReference>
<accession>A0A5M8FNJ8</accession>
<feature type="binding site" evidence="4">
    <location>
        <position position="6"/>
    </location>
    <ligand>
        <name>a divalent metal cation</name>
        <dbReference type="ChEBI" id="CHEBI:60240"/>
        <label>1</label>
    </ligand>
</feature>
<dbReference type="SUPFAM" id="SSF51556">
    <property type="entry name" value="Metallo-dependent hydrolases"/>
    <property type="match status" value="1"/>
</dbReference>
<feature type="binding site" evidence="4">
    <location>
        <position position="8"/>
    </location>
    <ligand>
        <name>a divalent metal cation</name>
        <dbReference type="ChEBI" id="CHEBI:60240"/>
        <label>1</label>
    </ligand>
</feature>
<dbReference type="Pfam" id="PF01026">
    <property type="entry name" value="TatD_DNase"/>
    <property type="match status" value="1"/>
</dbReference>
<dbReference type="GO" id="GO:0004536">
    <property type="term" value="F:DNA nuclease activity"/>
    <property type="evidence" value="ECO:0007669"/>
    <property type="project" value="InterPro"/>
</dbReference>
<dbReference type="PROSITE" id="PS01091">
    <property type="entry name" value="TATD_3"/>
    <property type="match status" value="1"/>
</dbReference>
<feature type="binding site" evidence="4">
    <location>
        <position position="99"/>
    </location>
    <ligand>
        <name>a divalent metal cation</name>
        <dbReference type="ChEBI" id="CHEBI:60240"/>
        <label>1</label>
    </ligand>
</feature>
<comment type="similarity">
    <text evidence="1">Belongs to the metallo-dependent hydrolases superfamily. TatD-type hydrolase family.</text>
</comment>
<evidence type="ECO:0000313" key="6">
    <source>
        <dbReference type="Proteomes" id="UP000322981"/>
    </source>
</evidence>
<name>A0A5M8FNJ8_9GAMM</name>
<keyword evidence="3" id="KW-0378">Hydrolase</keyword>
<evidence type="ECO:0000256" key="4">
    <source>
        <dbReference type="PIRSR" id="PIRSR005902-1"/>
    </source>
</evidence>
<feature type="binding site" evidence="4">
    <location>
        <position position="160"/>
    </location>
    <ligand>
        <name>a divalent metal cation</name>
        <dbReference type="ChEBI" id="CHEBI:60240"/>
        <label>2</label>
    </ligand>
</feature>
<keyword evidence="2 4" id="KW-0479">Metal-binding</keyword>
<evidence type="ECO:0000256" key="3">
    <source>
        <dbReference type="ARBA" id="ARBA00022801"/>
    </source>
</evidence>
<dbReference type="InterPro" id="IPR018228">
    <property type="entry name" value="DNase_TatD-rel_CS"/>
</dbReference>
<dbReference type="PIRSF" id="PIRSF005902">
    <property type="entry name" value="DNase_TatD"/>
    <property type="match status" value="1"/>
</dbReference>
<dbReference type="GO" id="GO:0005829">
    <property type="term" value="C:cytosol"/>
    <property type="evidence" value="ECO:0007669"/>
    <property type="project" value="TreeGrafter"/>
</dbReference>
<dbReference type="AlphaFoldDB" id="A0A5M8FNJ8"/>
<dbReference type="NCBIfam" id="TIGR00010">
    <property type="entry name" value="YchF/TatD family DNA exonuclease"/>
    <property type="match status" value="1"/>
</dbReference>
<dbReference type="Gene3D" id="3.20.20.140">
    <property type="entry name" value="Metal-dependent hydrolases"/>
    <property type="match status" value="1"/>
</dbReference>
<dbReference type="RefSeq" id="WP_150091373.1">
    <property type="nucleotide sequence ID" value="NZ_JBFUOH010000027.1"/>
</dbReference>
<evidence type="ECO:0000256" key="2">
    <source>
        <dbReference type="ARBA" id="ARBA00022723"/>
    </source>
</evidence>
<feature type="binding site" evidence="4">
    <location>
        <position position="135"/>
    </location>
    <ligand>
        <name>a divalent metal cation</name>
        <dbReference type="ChEBI" id="CHEBI:60240"/>
        <label>2</label>
    </ligand>
</feature>